<dbReference type="Pfam" id="PF15480">
    <property type="entry name" value="DUF4640"/>
    <property type="match status" value="1"/>
</dbReference>
<keyword evidence="3" id="KW-1185">Reference proteome</keyword>
<feature type="region of interest" description="Disordered" evidence="1">
    <location>
        <begin position="73"/>
        <end position="126"/>
    </location>
</feature>
<feature type="compositionally biased region" description="Polar residues" evidence="1">
    <location>
        <begin position="102"/>
        <end position="118"/>
    </location>
</feature>
<accession>A0A091CPV2</accession>
<protein>
    <submittedName>
        <fullName evidence="2">Uncharacterized protein</fullName>
    </submittedName>
</protein>
<dbReference type="AlphaFoldDB" id="A0A091CPV2"/>
<sequence length="126" mass="14310">MKLLKTFQSFDLNDEEIQKDDNKNHQKIQRKKEDEDCDFLKLTMVEDLRLSSYFPAQVTHQEHEVRLDLVMCKPSGNTDVGPFPELPATPKGQERAERAGEASSSHKSGITEPSTSSVHLEDEAPR</sequence>
<dbReference type="Proteomes" id="UP000028990">
    <property type="component" value="Unassembled WGS sequence"/>
</dbReference>
<dbReference type="EMBL" id="KN124852">
    <property type="protein sequence ID" value="KFO20117.1"/>
    <property type="molecule type" value="Genomic_DNA"/>
</dbReference>
<organism evidence="2 3">
    <name type="scientific">Fukomys damarensis</name>
    <name type="common">Damaraland mole rat</name>
    <name type="synonym">Cryptomys damarensis</name>
    <dbReference type="NCBI Taxonomy" id="885580"/>
    <lineage>
        <taxon>Eukaryota</taxon>
        <taxon>Metazoa</taxon>
        <taxon>Chordata</taxon>
        <taxon>Craniata</taxon>
        <taxon>Vertebrata</taxon>
        <taxon>Euteleostomi</taxon>
        <taxon>Mammalia</taxon>
        <taxon>Eutheria</taxon>
        <taxon>Euarchontoglires</taxon>
        <taxon>Glires</taxon>
        <taxon>Rodentia</taxon>
        <taxon>Hystricomorpha</taxon>
        <taxon>Bathyergidae</taxon>
        <taxon>Fukomys</taxon>
    </lineage>
</organism>
<gene>
    <name evidence="2" type="ORF">H920_18497</name>
</gene>
<evidence type="ECO:0000313" key="2">
    <source>
        <dbReference type="EMBL" id="KFO20117.1"/>
    </source>
</evidence>
<evidence type="ECO:0000313" key="3">
    <source>
        <dbReference type="Proteomes" id="UP000028990"/>
    </source>
</evidence>
<reference evidence="2 3" key="1">
    <citation type="submission" date="2013-11" db="EMBL/GenBank/DDBJ databases">
        <title>The Damaraland mole rat (Fukomys damarensis) genome and evolution of African mole rats.</title>
        <authorList>
            <person name="Gladyshev V.N."/>
            <person name="Fang X."/>
        </authorList>
    </citation>
    <scope>NUCLEOTIDE SEQUENCE [LARGE SCALE GENOMIC DNA]</scope>
    <source>
        <tissue evidence="2">Liver</tissue>
    </source>
</reference>
<dbReference type="InterPro" id="IPR027908">
    <property type="entry name" value="DUF4640"/>
</dbReference>
<proteinExistence type="predicted"/>
<evidence type="ECO:0000256" key="1">
    <source>
        <dbReference type="SAM" id="MobiDB-lite"/>
    </source>
</evidence>
<name>A0A091CPV2_FUKDA</name>